<feature type="region of interest" description="Disordered" evidence="1">
    <location>
        <begin position="95"/>
        <end position="114"/>
    </location>
</feature>
<dbReference type="EMBL" id="LAZR01004515">
    <property type="protein sequence ID" value="KKN07915.1"/>
    <property type="molecule type" value="Genomic_DNA"/>
</dbReference>
<protein>
    <submittedName>
        <fullName evidence="2">Uncharacterized protein</fullName>
    </submittedName>
</protein>
<gene>
    <name evidence="2" type="ORF">LCGC14_1062010</name>
</gene>
<sequence length="130" mass="14664">MTQDTMNWVVWVRVLVDPTVAARGFSLEGLEFPAKQPQPVEDEMYGTIPGDANIQPGKFWVVSEDDLMRICPAMQDFAQGADWFFPVEFCEPVSRPQGVEPTQTRDATAKERSEALETFQGVQRQLAKKV</sequence>
<proteinExistence type="predicted"/>
<comment type="caution">
    <text evidence="2">The sequence shown here is derived from an EMBL/GenBank/DDBJ whole genome shotgun (WGS) entry which is preliminary data.</text>
</comment>
<organism evidence="2">
    <name type="scientific">marine sediment metagenome</name>
    <dbReference type="NCBI Taxonomy" id="412755"/>
    <lineage>
        <taxon>unclassified sequences</taxon>
        <taxon>metagenomes</taxon>
        <taxon>ecological metagenomes</taxon>
    </lineage>
</organism>
<name>A0A0F9MKS9_9ZZZZ</name>
<evidence type="ECO:0000313" key="2">
    <source>
        <dbReference type="EMBL" id="KKN07915.1"/>
    </source>
</evidence>
<reference evidence="2" key="1">
    <citation type="journal article" date="2015" name="Nature">
        <title>Complex archaea that bridge the gap between prokaryotes and eukaryotes.</title>
        <authorList>
            <person name="Spang A."/>
            <person name="Saw J.H."/>
            <person name="Jorgensen S.L."/>
            <person name="Zaremba-Niedzwiedzka K."/>
            <person name="Martijn J."/>
            <person name="Lind A.E."/>
            <person name="van Eijk R."/>
            <person name="Schleper C."/>
            <person name="Guy L."/>
            <person name="Ettema T.J."/>
        </authorList>
    </citation>
    <scope>NUCLEOTIDE SEQUENCE</scope>
</reference>
<evidence type="ECO:0000256" key="1">
    <source>
        <dbReference type="SAM" id="MobiDB-lite"/>
    </source>
</evidence>
<accession>A0A0F9MKS9</accession>
<dbReference type="AlphaFoldDB" id="A0A0F9MKS9"/>